<protein>
    <recommendedName>
        <fullName evidence="1">AB hydrolase-1 domain-containing protein</fullName>
    </recommendedName>
</protein>
<dbReference type="GO" id="GO:0017171">
    <property type="term" value="F:serine hydrolase activity"/>
    <property type="evidence" value="ECO:0007669"/>
    <property type="project" value="TreeGrafter"/>
</dbReference>
<dbReference type="PANTHER" id="PTHR46331:SF2">
    <property type="entry name" value="VALACYCLOVIR HYDROLASE"/>
    <property type="match status" value="1"/>
</dbReference>
<evidence type="ECO:0000259" key="1">
    <source>
        <dbReference type="Pfam" id="PF00561"/>
    </source>
</evidence>
<proteinExistence type="predicted"/>
<gene>
    <name evidence="2" type="ORF">NQ314_006976</name>
</gene>
<name>A0AAV8YUE0_9CUCU</name>
<sequence length="76" mass="8660">MIGNGEKNVLCFPGALGTIWSDFKPQIEGLDRKKFTVFAWDPPGYGQSRPPNRVFNTKFYESDADAAYDLMTVYLY</sequence>
<dbReference type="Proteomes" id="UP001162156">
    <property type="component" value="Unassembled WGS sequence"/>
</dbReference>
<evidence type="ECO:0000313" key="3">
    <source>
        <dbReference type="Proteomes" id="UP001162156"/>
    </source>
</evidence>
<dbReference type="AlphaFoldDB" id="A0AAV8YUE0"/>
<dbReference type="Gene3D" id="3.40.50.1820">
    <property type="entry name" value="alpha/beta hydrolase"/>
    <property type="match status" value="1"/>
</dbReference>
<organism evidence="2 3">
    <name type="scientific">Rhamnusium bicolor</name>
    <dbReference type="NCBI Taxonomy" id="1586634"/>
    <lineage>
        <taxon>Eukaryota</taxon>
        <taxon>Metazoa</taxon>
        <taxon>Ecdysozoa</taxon>
        <taxon>Arthropoda</taxon>
        <taxon>Hexapoda</taxon>
        <taxon>Insecta</taxon>
        <taxon>Pterygota</taxon>
        <taxon>Neoptera</taxon>
        <taxon>Endopterygota</taxon>
        <taxon>Coleoptera</taxon>
        <taxon>Polyphaga</taxon>
        <taxon>Cucujiformia</taxon>
        <taxon>Chrysomeloidea</taxon>
        <taxon>Cerambycidae</taxon>
        <taxon>Lepturinae</taxon>
        <taxon>Rhagiini</taxon>
        <taxon>Rhamnusium</taxon>
    </lineage>
</organism>
<dbReference type="Pfam" id="PF00561">
    <property type="entry name" value="Abhydrolase_1"/>
    <property type="match status" value="1"/>
</dbReference>
<accession>A0AAV8YUE0</accession>
<dbReference type="EMBL" id="JANEYF010001891">
    <property type="protein sequence ID" value="KAJ8955093.1"/>
    <property type="molecule type" value="Genomic_DNA"/>
</dbReference>
<dbReference type="PANTHER" id="PTHR46331">
    <property type="entry name" value="VALACYCLOVIR HYDROLASE"/>
    <property type="match status" value="1"/>
</dbReference>
<evidence type="ECO:0000313" key="2">
    <source>
        <dbReference type="EMBL" id="KAJ8955093.1"/>
    </source>
</evidence>
<dbReference type="SUPFAM" id="SSF53474">
    <property type="entry name" value="alpha/beta-Hydrolases"/>
    <property type="match status" value="1"/>
</dbReference>
<keyword evidence="3" id="KW-1185">Reference proteome</keyword>
<dbReference type="InterPro" id="IPR029058">
    <property type="entry name" value="AB_hydrolase_fold"/>
</dbReference>
<reference evidence="2" key="1">
    <citation type="journal article" date="2023" name="Insect Mol. Biol.">
        <title>Genome sequencing provides insights into the evolution of gene families encoding plant cell wall-degrading enzymes in longhorned beetles.</title>
        <authorList>
            <person name="Shin N.R."/>
            <person name="Okamura Y."/>
            <person name="Kirsch R."/>
            <person name="Pauchet Y."/>
        </authorList>
    </citation>
    <scope>NUCLEOTIDE SEQUENCE</scope>
    <source>
        <strain evidence="2">RBIC_L_NR</strain>
    </source>
</reference>
<comment type="caution">
    <text evidence="2">The sequence shown here is derived from an EMBL/GenBank/DDBJ whole genome shotgun (WGS) entry which is preliminary data.</text>
</comment>
<dbReference type="InterPro" id="IPR000073">
    <property type="entry name" value="AB_hydrolase_1"/>
</dbReference>
<feature type="domain" description="AB hydrolase-1" evidence="1">
    <location>
        <begin position="8"/>
        <end position="63"/>
    </location>
</feature>